<gene>
    <name evidence="1" type="ORF">UFOVP787_89</name>
</gene>
<organism evidence="1">
    <name type="scientific">uncultured Caudovirales phage</name>
    <dbReference type="NCBI Taxonomy" id="2100421"/>
    <lineage>
        <taxon>Viruses</taxon>
        <taxon>Duplodnaviria</taxon>
        <taxon>Heunggongvirae</taxon>
        <taxon>Uroviricota</taxon>
        <taxon>Caudoviricetes</taxon>
        <taxon>Peduoviridae</taxon>
        <taxon>Maltschvirus</taxon>
        <taxon>Maltschvirus maltsch</taxon>
    </lineage>
</organism>
<accession>A0A6J5P0I2</accession>
<reference evidence="1" key="1">
    <citation type="submission" date="2020-04" db="EMBL/GenBank/DDBJ databases">
        <authorList>
            <person name="Chiriac C."/>
            <person name="Salcher M."/>
            <person name="Ghai R."/>
            <person name="Kavagutti S V."/>
        </authorList>
    </citation>
    <scope>NUCLEOTIDE SEQUENCE</scope>
</reference>
<sequence>MSNVVQLQFSRFRKQTESEYFVGDTPVDCPNNKLDYLLLCKQFLEEDDYKDLLCGIMDVTYFAELEPSLQNIVNAYFTFGD</sequence>
<dbReference type="EMBL" id="LR796734">
    <property type="protein sequence ID" value="CAB4162685.1"/>
    <property type="molecule type" value="Genomic_DNA"/>
</dbReference>
<evidence type="ECO:0000313" key="1">
    <source>
        <dbReference type="EMBL" id="CAB4162685.1"/>
    </source>
</evidence>
<name>A0A6J5P0I2_9CAUD</name>
<proteinExistence type="predicted"/>
<protein>
    <submittedName>
        <fullName evidence="1">Uncharacterized protein</fullName>
    </submittedName>
</protein>